<evidence type="ECO:0000313" key="4">
    <source>
        <dbReference type="EMBL" id="MBS9338519.1"/>
    </source>
</evidence>
<evidence type="ECO:0000256" key="1">
    <source>
        <dbReference type="ARBA" id="ARBA00009067"/>
    </source>
</evidence>
<dbReference type="GO" id="GO:0008237">
    <property type="term" value="F:metallopeptidase activity"/>
    <property type="evidence" value="ECO:0007669"/>
    <property type="project" value="UniProtKB-KW"/>
</dbReference>
<protein>
    <submittedName>
        <fullName evidence="4">CPBP family intramembrane metalloprotease</fullName>
    </submittedName>
</protein>
<accession>A0ABS5R1T9</accession>
<feature type="domain" description="CAAX prenyl protease 2/Lysostaphin resistance protein A-like" evidence="3">
    <location>
        <begin position="113"/>
        <end position="206"/>
    </location>
</feature>
<dbReference type="InterPro" id="IPR003675">
    <property type="entry name" value="Rce1/LyrA-like_dom"/>
</dbReference>
<keyword evidence="2" id="KW-1133">Transmembrane helix</keyword>
<dbReference type="RefSeq" id="WP_213808805.1">
    <property type="nucleotide sequence ID" value="NZ_JAAMFK010000003.1"/>
</dbReference>
<dbReference type="Pfam" id="PF02517">
    <property type="entry name" value="Rce1-like"/>
    <property type="match status" value="1"/>
</dbReference>
<gene>
    <name evidence="4" type="ORF">G6R29_02560</name>
</gene>
<feature type="transmembrane region" description="Helical" evidence="2">
    <location>
        <begin position="113"/>
        <end position="141"/>
    </location>
</feature>
<comment type="caution">
    <text evidence="4">The sequence shown here is derived from an EMBL/GenBank/DDBJ whole genome shotgun (WGS) entry which is preliminary data.</text>
</comment>
<dbReference type="Proteomes" id="UP001519504">
    <property type="component" value="Unassembled WGS sequence"/>
</dbReference>
<keyword evidence="2" id="KW-0812">Transmembrane</keyword>
<evidence type="ECO:0000256" key="2">
    <source>
        <dbReference type="SAM" id="Phobius"/>
    </source>
</evidence>
<reference evidence="4 5" key="1">
    <citation type="submission" date="2020-02" db="EMBL/GenBank/DDBJ databases">
        <title>Fructobacillus sp. isolated from paper mulberry of Taiwan.</title>
        <authorList>
            <person name="Lin S.-T."/>
        </authorList>
    </citation>
    <scope>NUCLEOTIDE SEQUENCE [LARGE SCALE GENOMIC DNA]</scope>
    <source>
        <strain evidence="4 5">M2-14</strain>
    </source>
</reference>
<keyword evidence="5" id="KW-1185">Reference proteome</keyword>
<comment type="similarity">
    <text evidence="1">Belongs to the UPF0177 family.</text>
</comment>
<feature type="transmembrane region" description="Helical" evidence="2">
    <location>
        <begin position="148"/>
        <end position="174"/>
    </location>
</feature>
<organism evidence="4 5">
    <name type="scientific">Fructobacillus broussonetiae</name>
    <dbReference type="NCBI Taxonomy" id="2713173"/>
    <lineage>
        <taxon>Bacteria</taxon>
        <taxon>Bacillati</taxon>
        <taxon>Bacillota</taxon>
        <taxon>Bacilli</taxon>
        <taxon>Lactobacillales</taxon>
        <taxon>Lactobacillaceae</taxon>
        <taxon>Fructobacillus</taxon>
    </lineage>
</organism>
<dbReference type="EMBL" id="JAAMFK010000003">
    <property type="protein sequence ID" value="MBS9338519.1"/>
    <property type="molecule type" value="Genomic_DNA"/>
</dbReference>
<sequence length="214" mass="24805">MNYELKRPKLIPLALLLNLSVVWFLTHHYWFNFLLTFLLGTATMLLLFGKRAYYDLFKKGKTSFWFLVSIWFWIKLGDLILSGIYVGIRGNLDQFEHSNSNIGSTLPHLSDKIFWLCKAMFSAVNEEMMFIPILLTLFVLMKGNKFSWYVASFFSGIAFAFLHWGAYVLQPAIIISLLVTRMALNETYKKCDSIRGPMTVHFLLDLTLILFCLG</sequence>
<keyword evidence="4" id="KW-0645">Protease</keyword>
<evidence type="ECO:0000259" key="3">
    <source>
        <dbReference type="Pfam" id="PF02517"/>
    </source>
</evidence>
<evidence type="ECO:0000313" key="5">
    <source>
        <dbReference type="Proteomes" id="UP001519504"/>
    </source>
</evidence>
<proteinExistence type="inferred from homology"/>
<feature type="transmembrane region" description="Helical" evidence="2">
    <location>
        <begin position="64"/>
        <end position="88"/>
    </location>
</feature>
<keyword evidence="4" id="KW-0482">Metalloprotease</keyword>
<name>A0ABS5R1T9_9LACO</name>
<keyword evidence="4" id="KW-0378">Hydrolase</keyword>
<keyword evidence="2" id="KW-0472">Membrane</keyword>
<feature type="transmembrane region" description="Helical" evidence="2">
    <location>
        <begin position="31"/>
        <end position="52"/>
    </location>
</feature>